<evidence type="ECO:0000313" key="1">
    <source>
        <dbReference type="EMBL" id="QHT32801.1"/>
    </source>
</evidence>
<protein>
    <submittedName>
        <fullName evidence="1">Uncharacterized protein</fullName>
    </submittedName>
</protein>
<accession>A0A6C0EVS8</accession>
<dbReference type="EMBL" id="MN738948">
    <property type="protein sequence ID" value="QHT32801.1"/>
    <property type="molecule type" value="Genomic_DNA"/>
</dbReference>
<name>A0A6C0EVS8_9ZZZZ</name>
<proteinExistence type="predicted"/>
<sequence length="126" mass="14379">MYKPIHFLIRNRKLSIFLRLTPSLRKEYNQKTSTRYASSTFSSTGKFFIRNKELPSCSNCLHFIEYTNNNPFDGNRCKKFGEMDLITGAIKYDLAAVCRLCDSNCGKKGLHYTAKNQTPSTTTCGV</sequence>
<dbReference type="AlphaFoldDB" id="A0A6C0EVS8"/>
<reference evidence="1" key="1">
    <citation type="journal article" date="2020" name="Nature">
        <title>Giant virus diversity and host interactions through global metagenomics.</title>
        <authorList>
            <person name="Schulz F."/>
            <person name="Roux S."/>
            <person name="Paez-Espino D."/>
            <person name="Jungbluth S."/>
            <person name="Walsh D.A."/>
            <person name="Denef V.J."/>
            <person name="McMahon K.D."/>
            <person name="Konstantinidis K.T."/>
            <person name="Eloe-Fadrosh E.A."/>
            <person name="Kyrpides N.C."/>
            <person name="Woyke T."/>
        </authorList>
    </citation>
    <scope>NUCLEOTIDE SEQUENCE</scope>
    <source>
        <strain evidence="1">GVMAG-M-3300009161-30</strain>
    </source>
</reference>
<organism evidence="1">
    <name type="scientific">viral metagenome</name>
    <dbReference type="NCBI Taxonomy" id="1070528"/>
    <lineage>
        <taxon>unclassified sequences</taxon>
        <taxon>metagenomes</taxon>
        <taxon>organismal metagenomes</taxon>
    </lineage>
</organism>